<dbReference type="Pfam" id="PF13592">
    <property type="entry name" value="HTH_33"/>
    <property type="match status" value="1"/>
</dbReference>
<sequence length="177" mass="20938">MERLQIVKSSPNHDALVELYRKEKHSRLKERYQAIFLMIELKDCKTVAELVKRSQKTIQNWVNAFNEGVIEGIIPNIPSGRPSRLSKSQMEEIKEDVLTHPRKLGYEFSNWEGKSVAHHIKQKYRVELGMRQCQYILHKLGLTLQRPRYNFPKADAEKQEEFMNDFKKKRMISIITP</sequence>
<dbReference type="InterPro" id="IPR009057">
    <property type="entry name" value="Homeodomain-like_sf"/>
</dbReference>
<accession>A0A0F9BJP9</accession>
<name>A0A0F9BJP9_9ZZZZ</name>
<feature type="domain" description="Winged helix-turn helix" evidence="1">
    <location>
        <begin position="107"/>
        <end position="165"/>
    </location>
</feature>
<dbReference type="EMBL" id="LAZR01048927">
    <property type="protein sequence ID" value="KKK90819.1"/>
    <property type="molecule type" value="Genomic_DNA"/>
</dbReference>
<dbReference type="AlphaFoldDB" id="A0A0F9BJP9"/>
<comment type="caution">
    <text evidence="2">The sequence shown here is derived from an EMBL/GenBank/DDBJ whole genome shotgun (WGS) entry which is preliminary data.</text>
</comment>
<dbReference type="SUPFAM" id="SSF46689">
    <property type="entry name" value="Homeodomain-like"/>
    <property type="match status" value="1"/>
</dbReference>
<organism evidence="2">
    <name type="scientific">marine sediment metagenome</name>
    <dbReference type="NCBI Taxonomy" id="412755"/>
    <lineage>
        <taxon>unclassified sequences</taxon>
        <taxon>metagenomes</taxon>
        <taxon>ecological metagenomes</taxon>
    </lineage>
</organism>
<protein>
    <recommendedName>
        <fullName evidence="1">Winged helix-turn helix domain-containing protein</fullName>
    </recommendedName>
</protein>
<dbReference type="Pfam" id="PF13551">
    <property type="entry name" value="HTH_29"/>
    <property type="match status" value="1"/>
</dbReference>
<evidence type="ECO:0000259" key="1">
    <source>
        <dbReference type="Pfam" id="PF13592"/>
    </source>
</evidence>
<proteinExistence type="predicted"/>
<reference evidence="2" key="1">
    <citation type="journal article" date="2015" name="Nature">
        <title>Complex archaea that bridge the gap between prokaryotes and eukaryotes.</title>
        <authorList>
            <person name="Spang A."/>
            <person name="Saw J.H."/>
            <person name="Jorgensen S.L."/>
            <person name="Zaremba-Niedzwiedzka K."/>
            <person name="Martijn J."/>
            <person name="Lind A.E."/>
            <person name="van Eijk R."/>
            <person name="Schleper C."/>
            <person name="Guy L."/>
            <person name="Ettema T.J."/>
        </authorList>
    </citation>
    <scope>NUCLEOTIDE SEQUENCE</scope>
</reference>
<gene>
    <name evidence="2" type="ORF">LCGC14_2719170</name>
</gene>
<dbReference type="InterPro" id="IPR025959">
    <property type="entry name" value="Winged_HTH_dom"/>
</dbReference>
<evidence type="ECO:0000313" key="2">
    <source>
        <dbReference type="EMBL" id="KKK90819.1"/>
    </source>
</evidence>